<organism evidence="1 2">
    <name type="scientific">Anaeromyxobacter paludicola</name>
    <dbReference type="NCBI Taxonomy" id="2918171"/>
    <lineage>
        <taxon>Bacteria</taxon>
        <taxon>Pseudomonadati</taxon>
        <taxon>Myxococcota</taxon>
        <taxon>Myxococcia</taxon>
        <taxon>Myxococcales</taxon>
        <taxon>Cystobacterineae</taxon>
        <taxon>Anaeromyxobacteraceae</taxon>
        <taxon>Anaeromyxobacter</taxon>
    </lineage>
</organism>
<gene>
    <name evidence="1" type="ORF">AMPC_16880</name>
</gene>
<dbReference type="Proteomes" id="UP001162734">
    <property type="component" value="Chromosome"/>
</dbReference>
<protein>
    <recommendedName>
        <fullName evidence="3">HTH iclR-type domain-containing protein</fullName>
    </recommendedName>
</protein>
<evidence type="ECO:0000313" key="2">
    <source>
        <dbReference type="Proteomes" id="UP001162734"/>
    </source>
</evidence>
<name>A0ABM7X9Q6_9BACT</name>
<evidence type="ECO:0008006" key="3">
    <source>
        <dbReference type="Google" id="ProtNLM"/>
    </source>
</evidence>
<sequence length="255" mass="27635">MELLRAENASYIDRTGNLRLSLSSPAVFIETQGAQKDPAATVRPIGSLKGPAAGRVVRALCDYRPPFGVRELAKRSQTPLGSVSRAVAFVEKEALLTREPRGPVLSVDWSGLIRRWTQEYSLTGSNEALSFLEPRGLEGLLAKLKKVASRYSVTGSLAAGIRTSTALSRLGVVFVEDIEVAASELGLKQSERGANVMLVRPFDPVVFERGAVVEGVRYTCASQVAADLLTSPGRGPAEGEELLRWMQEHRDEWGA</sequence>
<proteinExistence type="predicted"/>
<accession>A0ABM7X9Q6</accession>
<dbReference type="EMBL" id="AP025592">
    <property type="protein sequence ID" value="BDG08575.1"/>
    <property type="molecule type" value="Genomic_DNA"/>
</dbReference>
<evidence type="ECO:0000313" key="1">
    <source>
        <dbReference type="EMBL" id="BDG08575.1"/>
    </source>
</evidence>
<dbReference type="RefSeq" id="WP_248345752.1">
    <property type="nucleotide sequence ID" value="NZ_AP025592.1"/>
</dbReference>
<keyword evidence="2" id="KW-1185">Reference proteome</keyword>
<reference evidence="2" key="1">
    <citation type="journal article" date="2022" name="Int. J. Syst. Evol. Microbiol.">
        <title>Anaeromyxobacter oryzae sp. nov., Anaeromyxobacter diazotrophicus sp. nov. and Anaeromyxobacter paludicola sp. nov., isolated from paddy soils.</title>
        <authorList>
            <person name="Itoh H."/>
            <person name="Xu Z."/>
            <person name="Mise K."/>
            <person name="Masuda Y."/>
            <person name="Ushijima N."/>
            <person name="Hayakawa C."/>
            <person name="Shiratori Y."/>
            <person name="Senoo K."/>
        </authorList>
    </citation>
    <scope>NUCLEOTIDE SEQUENCE [LARGE SCALE GENOMIC DNA]</scope>
    <source>
        <strain evidence="2">Red630</strain>
    </source>
</reference>